<evidence type="ECO:0000256" key="6">
    <source>
        <dbReference type="ARBA" id="ARBA00022989"/>
    </source>
</evidence>
<evidence type="ECO:0000313" key="12">
    <source>
        <dbReference type="Proteomes" id="UP000198649"/>
    </source>
</evidence>
<evidence type="ECO:0000256" key="2">
    <source>
        <dbReference type="ARBA" id="ARBA00022692"/>
    </source>
</evidence>
<feature type="transmembrane region" description="Helical" evidence="9">
    <location>
        <begin position="291"/>
        <end position="317"/>
    </location>
</feature>
<dbReference type="AlphaFoldDB" id="A0A1I3JVN0"/>
<keyword evidence="6 9" id="KW-1133">Transmembrane helix</keyword>
<dbReference type="InterPro" id="IPR059000">
    <property type="entry name" value="ATPase_P-type_domA"/>
</dbReference>
<dbReference type="InterPro" id="IPR023299">
    <property type="entry name" value="ATPase_P-typ_cyto_dom_N"/>
</dbReference>
<comment type="subcellular location">
    <subcellularLocation>
        <location evidence="1">Cell membrane</location>
        <topology evidence="1">Multi-pass membrane protein</topology>
    </subcellularLocation>
</comment>
<dbReference type="InterPro" id="IPR001757">
    <property type="entry name" value="P_typ_ATPase"/>
</dbReference>
<proteinExistence type="predicted"/>
<dbReference type="STRING" id="1005945.SAMN05216561_11145"/>
<feature type="transmembrane region" description="Helical" evidence="9">
    <location>
        <begin position="99"/>
        <end position="115"/>
    </location>
</feature>
<reference evidence="11 12" key="1">
    <citation type="submission" date="2016-10" db="EMBL/GenBank/DDBJ databases">
        <authorList>
            <person name="de Groot N.N."/>
        </authorList>
    </citation>
    <scope>NUCLEOTIDE SEQUENCE [LARGE SCALE GENOMIC DNA]</scope>
    <source>
        <strain evidence="11 12">CGMCC 1.11156</strain>
    </source>
</reference>
<dbReference type="SUPFAM" id="SSF56784">
    <property type="entry name" value="HAD-like"/>
    <property type="match status" value="1"/>
</dbReference>
<evidence type="ECO:0000256" key="3">
    <source>
        <dbReference type="ARBA" id="ARBA00022741"/>
    </source>
</evidence>
<feature type="transmembrane region" description="Helical" evidence="9">
    <location>
        <begin position="795"/>
        <end position="814"/>
    </location>
</feature>
<sequence>MPIFVAAPVSAVSAEAVVAPDPHLRTTLEVVQTLAVDPRAGLDDAEVARRREMYGENRLAEHARRPAWARFLDQFRSLLILILIAAALLAGLIGDLKDTVVIGVVLLINATLGFVQENRAERSLEALRDMLAPTARVRRNGSEGVQDATALVPGDIVILEAGDRVPADGRLLVAVSVEVDESALTGESLPVRKGTAALPTREDKVPLAERTCMAYVNTALTRGRAELVVTAIGMRTEVGAIALMLEQGEVPKTPLQVQLDAVGKRIALIGGIAVTVYAALAFARGESLAEVALSAVALVVATVPEGLPAVLALTLALGVGRMARHGAIVKRLVSVETLGSATVVCSDKTGTLTLNQMTARALVHAGRHIRITGEGDFPPGALVDDSTGAPVDGVKTLLEPLVLCSDAILLDQGAQPAGVPTSAGIVGDPTEGALVVAAARAGIDVAALRADRPRIAELPFDSSRKFMATVHDEDGSAKAYLKGAPDVLLARSTSVLTAQGVRPLEKAQHDLFASEVSRLASQGLRVLAAATVILHDAPDASADPAKALADRLTGLTLLGLVGIADPPRPQARDAIALAHNAGVDVKMITGDHRDTANAIARELGIRGDVVTGTDIDKMTSQELSERIEGIGIFARVAPEHKVAIVRALTQRGHVVAMTGDGVNDAAALRAAHMGVAMGITGTEVTKQAGDMVLTDDNFATIIQAIGEGRSIYDNVVTFVRFQLSTNIGAILTFVGAVTLGMPAPLNAIQVLWVNIIMDGPPAIALGVDAPRPGLMDEPPRRSTERILNRTRLLQMLRAGLVMAIGTLGVLAVAREQATEAVALTMAFTTFVLFQFFNALNARVERRSVFTRHTFTNRWLWASLGAIVLLQVLVVQAAPLQAVFGTSPLSPLQWLICAAVASSALAVEEVIKSLSRTYGRRDDARAVIDPVPATSIA</sequence>
<evidence type="ECO:0000256" key="9">
    <source>
        <dbReference type="SAM" id="Phobius"/>
    </source>
</evidence>
<evidence type="ECO:0000259" key="10">
    <source>
        <dbReference type="SMART" id="SM00831"/>
    </source>
</evidence>
<feature type="domain" description="Cation-transporting P-type ATPase N-terminal" evidence="10">
    <location>
        <begin position="21"/>
        <end position="95"/>
    </location>
</feature>
<dbReference type="InterPro" id="IPR036412">
    <property type="entry name" value="HAD-like_sf"/>
</dbReference>
<dbReference type="Proteomes" id="UP000198649">
    <property type="component" value="Unassembled WGS sequence"/>
</dbReference>
<dbReference type="Pfam" id="PF00689">
    <property type="entry name" value="Cation_ATPase_C"/>
    <property type="match status" value="1"/>
</dbReference>
<evidence type="ECO:0000256" key="5">
    <source>
        <dbReference type="ARBA" id="ARBA00022967"/>
    </source>
</evidence>
<dbReference type="SUPFAM" id="SSF81653">
    <property type="entry name" value="Calcium ATPase, transduction domain A"/>
    <property type="match status" value="1"/>
</dbReference>
<dbReference type="SFLD" id="SFLDF00027">
    <property type="entry name" value="p-type_atpase"/>
    <property type="match status" value="1"/>
</dbReference>
<dbReference type="Pfam" id="PF00690">
    <property type="entry name" value="Cation_ATPase_N"/>
    <property type="match status" value="1"/>
</dbReference>
<dbReference type="EMBL" id="FOQG01000011">
    <property type="protein sequence ID" value="SFI64312.1"/>
    <property type="molecule type" value="Genomic_DNA"/>
</dbReference>
<evidence type="ECO:0000256" key="1">
    <source>
        <dbReference type="ARBA" id="ARBA00004651"/>
    </source>
</evidence>
<comment type="catalytic activity">
    <reaction evidence="8">
        <text>ATP + H2O = ADP + phosphate + H(+)</text>
        <dbReference type="Rhea" id="RHEA:13065"/>
        <dbReference type="ChEBI" id="CHEBI:15377"/>
        <dbReference type="ChEBI" id="CHEBI:15378"/>
        <dbReference type="ChEBI" id="CHEBI:30616"/>
        <dbReference type="ChEBI" id="CHEBI:43474"/>
        <dbReference type="ChEBI" id="CHEBI:456216"/>
    </reaction>
</comment>
<gene>
    <name evidence="11" type="ORF">SAMN05216561_11145</name>
</gene>
<keyword evidence="5" id="KW-1278">Translocase</keyword>
<name>A0A1I3JVN0_9ACTN</name>
<dbReference type="Pfam" id="PF13246">
    <property type="entry name" value="Cation_ATPase"/>
    <property type="match status" value="1"/>
</dbReference>
<protein>
    <submittedName>
        <fullName evidence="11">Ca2+-transporting ATPase</fullName>
    </submittedName>
</protein>
<dbReference type="SUPFAM" id="SSF81665">
    <property type="entry name" value="Calcium ATPase, transmembrane domain M"/>
    <property type="match status" value="1"/>
</dbReference>
<dbReference type="InterPro" id="IPR023298">
    <property type="entry name" value="ATPase_P-typ_TM_dom_sf"/>
</dbReference>
<dbReference type="SFLD" id="SFLDS00003">
    <property type="entry name" value="Haloacid_Dehalogenase"/>
    <property type="match status" value="1"/>
</dbReference>
<dbReference type="SMART" id="SM00831">
    <property type="entry name" value="Cation_ATPase_N"/>
    <property type="match status" value="1"/>
</dbReference>
<dbReference type="Gene3D" id="2.70.150.10">
    <property type="entry name" value="Calcium-transporting ATPase, cytoplasmic transduction domain A"/>
    <property type="match status" value="1"/>
</dbReference>
<dbReference type="Gene3D" id="3.40.1110.10">
    <property type="entry name" value="Calcium-transporting ATPase, cytoplasmic domain N"/>
    <property type="match status" value="1"/>
</dbReference>
<dbReference type="GO" id="GO:0005524">
    <property type="term" value="F:ATP binding"/>
    <property type="evidence" value="ECO:0007669"/>
    <property type="project" value="UniProtKB-KW"/>
</dbReference>
<keyword evidence="7 9" id="KW-0472">Membrane</keyword>
<dbReference type="Gene3D" id="3.40.50.1000">
    <property type="entry name" value="HAD superfamily/HAD-like"/>
    <property type="match status" value="1"/>
</dbReference>
<evidence type="ECO:0000313" key="11">
    <source>
        <dbReference type="EMBL" id="SFI64312.1"/>
    </source>
</evidence>
<dbReference type="SUPFAM" id="SSF81660">
    <property type="entry name" value="Metal cation-transporting ATPase, ATP-binding domain N"/>
    <property type="match status" value="1"/>
</dbReference>
<keyword evidence="3" id="KW-0547">Nucleotide-binding</keyword>
<organism evidence="11 12">
    <name type="scientific">Nocardioides psychrotolerans</name>
    <dbReference type="NCBI Taxonomy" id="1005945"/>
    <lineage>
        <taxon>Bacteria</taxon>
        <taxon>Bacillati</taxon>
        <taxon>Actinomycetota</taxon>
        <taxon>Actinomycetes</taxon>
        <taxon>Propionibacteriales</taxon>
        <taxon>Nocardioidaceae</taxon>
        <taxon>Nocardioides</taxon>
    </lineage>
</organism>
<keyword evidence="4" id="KW-0067">ATP-binding</keyword>
<accession>A0A1I3JVN0</accession>
<dbReference type="SFLD" id="SFLDG00002">
    <property type="entry name" value="C1.7:_P-type_atpase_like"/>
    <property type="match status" value="1"/>
</dbReference>
<evidence type="ECO:0000256" key="7">
    <source>
        <dbReference type="ARBA" id="ARBA00023136"/>
    </source>
</evidence>
<feature type="transmembrane region" description="Helical" evidence="9">
    <location>
        <begin position="75"/>
        <end position="93"/>
    </location>
</feature>
<dbReference type="InterPro" id="IPR008250">
    <property type="entry name" value="ATPase_P-typ_transduc_dom_A_sf"/>
</dbReference>
<dbReference type="PROSITE" id="PS00154">
    <property type="entry name" value="ATPASE_E1_E2"/>
    <property type="match status" value="1"/>
</dbReference>
<feature type="transmembrane region" description="Helical" evidence="9">
    <location>
        <begin position="891"/>
        <end position="910"/>
    </location>
</feature>
<dbReference type="InterPro" id="IPR006068">
    <property type="entry name" value="ATPase_P-typ_cation-transptr_C"/>
</dbReference>
<dbReference type="PRINTS" id="PR00119">
    <property type="entry name" value="CATATPASE"/>
</dbReference>
<dbReference type="PANTHER" id="PTHR42861">
    <property type="entry name" value="CALCIUM-TRANSPORTING ATPASE"/>
    <property type="match status" value="1"/>
</dbReference>
<dbReference type="PRINTS" id="PR00120">
    <property type="entry name" value="HATPASE"/>
</dbReference>
<dbReference type="InterPro" id="IPR018303">
    <property type="entry name" value="ATPase_P-typ_P_site"/>
</dbReference>
<dbReference type="InterPro" id="IPR044492">
    <property type="entry name" value="P_typ_ATPase_HD_dom"/>
</dbReference>
<dbReference type="NCBIfam" id="TIGR01494">
    <property type="entry name" value="ATPase_P-type"/>
    <property type="match status" value="3"/>
</dbReference>
<dbReference type="Pfam" id="PF00122">
    <property type="entry name" value="E1-E2_ATPase"/>
    <property type="match status" value="1"/>
</dbReference>
<evidence type="ECO:0000256" key="4">
    <source>
        <dbReference type="ARBA" id="ARBA00022840"/>
    </source>
</evidence>
<dbReference type="Gene3D" id="1.20.1110.10">
    <property type="entry name" value="Calcium-transporting ATPase, transmembrane domain"/>
    <property type="match status" value="1"/>
</dbReference>
<dbReference type="RefSeq" id="WP_091114425.1">
    <property type="nucleotide sequence ID" value="NZ_BKAF01000013.1"/>
</dbReference>
<feature type="transmembrane region" description="Helical" evidence="9">
    <location>
        <begin position="859"/>
        <end position="879"/>
    </location>
</feature>
<dbReference type="OrthoDB" id="9814270at2"/>
<feature type="transmembrane region" description="Helical" evidence="9">
    <location>
        <begin position="820"/>
        <end position="839"/>
    </location>
</feature>
<feature type="transmembrane region" description="Helical" evidence="9">
    <location>
        <begin position="266"/>
        <end position="285"/>
    </location>
</feature>
<keyword evidence="2 9" id="KW-0812">Transmembrane</keyword>
<evidence type="ECO:0000256" key="8">
    <source>
        <dbReference type="ARBA" id="ARBA00049360"/>
    </source>
</evidence>
<dbReference type="InterPro" id="IPR023214">
    <property type="entry name" value="HAD_sf"/>
</dbReference>
<dbReference type="InterPro" id="IPR004014">
    <property type="entry name" value="ATPase_P-typ_cation-transptr_N"/>
</dbReference>
<keyword evidence="12" id="KW-1185">Reference proteome</keyword>
<dbReference type="GO" id="GO:0005886">
    <property type="term" value="C:plasma membrane"/>
    <property type="evidence" value="ECO:0007669"/>
    <property type="project" value="UniProtKB-SubCell"/>
</dbReference>
<dbReference type="GO" id="GO:0016887">
    <property type="term" value="F:ATP hydrolysis activity"/>
    <property type="evidence" value="ECO:0007669"/>
    <property type="project" value="InterPro"/>
</dbReference>